<accession>A0A1B6QN26</accession>
<dbReference type="AlphaFoldDB" id="A0A1B6QN26"/>
<evidence type="ECO:0000256" key="1">
    <source>
        <dbReference type="SAM" id="MobiDB-lite"/>
    </source>
</evidence>
<keyword evidence="3" id="KW-1185">Reference proteome</keyword>
<proteinExistence type="predicted"/>
<organism evidence="2 3">
    <name type="scientific">Sorghum bicolor</name>
    <name type="common">Sorghum</name>
    <name type="synonym">Sorghum vulgare</name>
    <dbReference type="NCBI Taxonomy" id="4558"/>
    <lineage>
        <taxon>Eukaryota</taxon>
        <taxon>Viridiplantae</taxon>
        <taxon>Streptophyta</taxon>
        <taxon>Embryophyta</taxon>
        <taxon>Tracheophyta</taxon>
        <taxon>Spermatophyta</taxon>
        <taxon>Magnoliopsida</taxon>
        <taxon>Liliopsida</taxon>
        <taxon>Poales</taxon>
        <taxon>Poaceae</taxon>
        <taxon>PACMAD clade</taxon>
        <taxon>Panicoideae</taxon>
        <taxon>Andropogonodae</taxon>
        <taxon>Andropogoneae</taxon>
        <taxon>Sorghinae</taxon>
        <taxon>Sorghum</taxon>
    </lineage>
</organism>
<evidence type="ECO:0000313" key="3">
    <source>
        <dbReference type="Proteomes" id="UP000000768"/>
    </source>
</evidence>
<dbReference type="EMBL" id="CM000760">
    <property type="protein sequence ID" value="KXG39320.1"/>
    <property type="molecule type" value="Genomic_DNA"/>
</dbReference>
<name>A0A1B6QN26_SORBI</name>
<dbReference type="Proteomes" id="UP000000768">
    <property type="component" value="Chromosome 1"/>
</dbReference>
<dbReference type="Gramene" id="KXG39320">
    <property type="protein sequence ID" value="KXG39320"/>
    <property type="gene ID" value="SORBI_3001G364300"/>
</dbReference>
<protein>
    <submittedName>
        <fullName evidence="2">Uncharacterized protein</fullName>
    </submittedName>
</protein>
<sequence length="113" mass="11535">MLTTMAQGPSTTGEHHAGAAARSSLPLASLTQGPCMVPPSSAVAPPSSSTARAALVPWYGSVRIGNEATNCKSRSMATTPSCCCTLLSCCNSTRCRGDIVSARTLVAAPFHPQ</sequence>
<reference evidence="2 3" key="1">
    <citation type="journal article" date="2009" name="Nature">
        <title>The Sorghum bicolor genome and the diversification of grasses.</title>
        <authorList>
            <person name="Paterson A.H."/>
            <person name="Bowers J.E."/>
            <person name="Bruggmann R."/>
            <person name="Dubchak I."/>
            <person name="Grimwood J."/>
            <person name="Gundlach H."/>
            <person name="Haberer G."/>
            <person name="Hellsten U."/>
            <person name="Mitros T."/>
            <person name="Poliakov A."/>
            <person name="Schmutz J."/>
            <person name="Spannagl M."/>
            <person name="Tang H."/>
            <person name="Wang X."/>
            <person name="Wicker T."/>
            <person name="Bharti A.K."/>
            <person name="Chapman J."/>
            <person name="Feltus F.A."/>
            <person name="Gowik U."/>
            <person name="Grigoriev I.V."/>
            <person name="Lyons E."/>
            <person name="Maher C.A."/>
            <person name="Martis M."/>
            <person name="Narechania A."/>
            <person name="Otillar R.P."/>
            <person name="Penning B.W."/>
            <person name="Salamov A.A."/>
            <person name="Wang Y."/>
            <person name="Zhang L."/>
            <person name="Carpita N.C."/>
            <person name="Freeling M."/>
            <person name="Gingle A.R."/>
            <person name="Hash C.T."/>
            <person name="Keller B."/>
            <person name="Klein P."/>
            <person name="Kresovich S."/>
            <person name="McCann M.C."/>
            <person name="Ming R."/>
            <person name="Peterson D.G."/>
            <person name="Mehboob-ur-Rahman"/>
            <person name="Ware D."/>
            <person name="Westhoff P."/>
            <person name="Mayer K.F."/>
            <person name="Messing J."/>
            <person name="Rokhsar D.S."/>
        </authorList>
    </citation>
    <scope>NUCLEOTIDE SEQUENCE [LARGE SCALE GENOMIC DNA]</scope>
    <source>
        <strain evidence="3">cv. BTx623</strain>
    </source>
</reference>
<feature type="compositionally biased region" description="Polar residues" evidence="1">
    <location>
        <begin position="1"/>
        <end position="12"/>
    </location>
</feature>
<dbReference type="InParanoid" id="A0A1B6QN26"/>
<feature type="region of interest" description="Disordered" evidence="1">
    <location>
        <begin position="1"/>
        <end position="23"/>
    </location>
</feature>
<gene>
    <name evidence="2" type="ORF">SORBI_3001G364300</name>
</gene>
<evidence type="ECO:0000313" key="2">
    <source>
        <dbReference type="EMBL" id="KXG39320.1"/>
    </source>
</evidence>
<reference evidence="3" key="2">
    <citation type="journal article" date="2018" name="Plant J.">
        <title>The Sorghum bicolor reference genome: improved assembly, gene annotations, a transcriptome atlas, and signatures of genome organization.</title>
        <authorList>
            <person name="McCormick R.F."/>
            <person name="Truong S.K."/>
            <person name="Sreedasyam A."/>
            <person name="Jenkins J."/>
            <person name="Shu S."/>
            <person name="Sims D."/>
            <person name="Kennedy M."/>
            <person name="Amirebrahimi M."/>
            <person name="Weers B.D."/>
            <person name="McKinley B."/>
            <person name="Mattison A."/>
            <person name="Morishige D.T."/>
            <person name="Grimwood J."/>
            <person name="Schmutz J."/>
            <person name="Mullet J.E."/>
        </authorList>
    </citation>
    <scope>NUCLEOTIDE SEQUENCE [LARGE SCALE GENOMIC DNA]</scope>
    <source>
        <strain evidence="3">cv. BTx623</strain>
    </source>
</reference>